<evidence type="ECO:0008006" key="4">
    <source>
        <dbReference type="Google" id="ProtNLM"/>
    </source>
</evidence>
<organism evidence="2 3">
    <name type="scientific">candidate division WOR_3 bacterium SM23_60</name>
    <dbReference type="NCBI Taxonomy" id="1703780"/>
    <lineage>
        <taxon>Bacteria</taxon>
        <taxon>Bacteria division WOR-3</taxon>
    </lineage>
</organism>
<feature type="coiled-coil region" evidence="1">
    <location>
        <begin position="8"/>
        <end position="53"/>
    </location>
</feature>
<dbReference type="AlphaFoldDB" id="A0A0S8GBR1"/>
<name>A0A0S8GBR1_UNCW3</name>
<evidence type="ECO:0000256" key="1">
    <source>
        <dbReference type="SAM" id="Coils"/>
    </source>
</evidence>
<protein>
    <recommendedName>
        <fullName evidence="4">V-type proton ATPase subunit E</fullName>
    </recommendedName>
</protein>
<keyword evidence="1" id="KW-0175">Coiled coil</keyword>
<proteinExistence type="predicted"/>
<dbReference type="EMBL" id="LJUO01000089">
    <property type="protein sequence ID" value="KPK70469.1"/>
    <property type="molecule type" value="Genomic_DNA"/>
</dbReference>
<reference evidence="2 3" key="1">
    <citation type="journal article" date="2015" name="Microbiome">
        <title>Genomic resolution of linkages in carbon, nitrogen, and sulfur cycling among widespread estuary sediment bacteria.</title>
        <authorList>
            <person name="Baker B.J."/>
            <person name="Lazar C.S."/>
            <person name="Teske A.P."/>
            <person name="Dick G.J."/>
        </authorList>
    </citation>
    <scope>NUCLEOTIDE SEQUENCE [LARGE SCALE GENOMIC DNA]</scope>
    <source>
        <strain evidence="2">SM23_60</strain>
    </source>
</reference>
<gene>
    <name evidence="2" type="ORF">AMJ87_08755</name>
</gene>
<dbReference type="Gene3D" id="3.30.2320.30">
    <property type="entry name" value="ATP synthase, E subunit, C-terminal"/>
    <property type="match status" value="1"/>
</dbReference>
<sequence>MATQQVTEKILEDAKKEAQEILEHYKREAIHVQKQYEEKIEEKKAHIDAEAEMAKKTEHMRLVSQKNLEFRKDIVAEKRKHIVKIIEEAIKKLPEHKQYFSFLTTMIKNSGEKAGELCISKGDLKRYEKQLTNFLKENSYHFKVVYDDTIQGGVLIKKEKIVYHGSLDLISELLRDELAIAVSNKLF</sequence>
<dbReference type="InterPro" id="IPR038495">
    <property type="entry name" value="ATPase_E_C"/>
</dbReference>
<evidence type="ECO:0000313" key="2">
    <source>
        <dbReference type="EMBL" id="KPK70469.1"/>
    </source>
</evidence>
<evidence type="ECO:0000313" key="3">
    <source>
        <dbReference type="Proteomes" id="UP000051096"/>
    </source>
</evidence>
<dbReference type="Proteomes" id="UP000051096">
    <property type="component" value="Unassembled WGS sequence"/>
</dbReference>
<accession>A0A0S8GBR1</accession>
<comment type="caution">
    <text evidence="2">The sequence shown here is derived from an EMBL/GenBank/DDBJ whole genome shotgun (WGS) entry which is preliminary data.</text>
</comment>
<dbReference type="SUPFAM" id="SSF160527">
    <property type="entry name" value="V-type ATPase subunit E-like"/>
    <property type="match status" value="1"/>
</dbReference>